<dbReference type="AlphaFoldDB" id="A0A2P5A5C0"/>
<dbReference type="Proteomes" id="UP000237105">
    <property type="component" value="Unassembled WGS sequence"/>
</dbReference>
<dbReference type="EMBL" id="JXTB01000944">
    <property type="protein sequence ID" value="PON31722.1"/>
    <property type="molecule type" value="Genomic_DNA"/>
</dbReference>
<feature type="compositionally biased region" description="Polar residues" evidence="1">
    <location>
        <begin position="1"/>
        <end position="33"/>
    </location>
</feature>
<reference evidence="3" key="1">
    <citation type="submission" date="2016-06" db="EMBL/GenBank/DDBJ databases">
        <title>Parallel loss of symbiosis genes in relatives of nitrogen-fixing non-legume Parasponia.</title>
        <authorList>
            <person name="Van Velzen R."/>
            <person name="Holmer R."/>
            <person name="Bu F."/>
            <person name="Rutten L."/>
            <person name="Van Zeijl A."/>
            <person name="Liu W."/>
            <person name="Santuari L."/>
            <person name="Cao Q."/>
            <person name="Sharma T."/>
            <person name="Shen D."/>
            <person name="Roswanjaya Y."/>
            <person name="Wardhani T."/>
            <person name="Kalhor M.S."/>
            <person name="Jansen J."/>
            <person name="Van den Hoogen J."/>
            <person name="Gungor B."/>
            <person name="Hartog M."/>
            <person name="Hontelez J."/>
            <person name="Verver J."/>
            <person name="Yang W.-C."/>
            <person name="Schijlen E."/>
            <person name="Repin R."/>
            <person name="Schilthuizen M."/>
            <person name="Schranz E."/>
            <person name="Heidstra R."/>
            <person name="Miyata K."/>
            <person name="Fedorova E."/>
            <person name="Kohlen W."/>
            <person name="Bisseling T."/>
            <person name="Smit S."/>
            <person name="Geurts R."/>
        </authorList>
    </citation>
    <scope>NUCLEOTIDE SEQUENCE [LARGE SCALE GENOMIC DNA]</scope>
    <source>
        <strain evidence="3">cv. WU1-14</strain>
    </source>
</reference>
<organism evidence="2 3">
    <name type="scientific">Parasponia andersonii</name>
    <name type="common">Sponia andersonii</name>
    <dbReference type="NCBI Taxonomy" id="3476"/>
    <lineage>
        <taxon>Eukaryota</taxon>
        <taxon>Viridiplantae</taxon>
        <taxon>Streptophyta</taxon>
        <taxon>Embryophyta</taxon>
        <taxon>Tracheophyta</taxon>
        <taxon>Spermatophyta</taxon>
        <taxon>Magnoliopsida</taxon>
        <taxon>eudicotyledons</taxon>
        <taxon>Gunneridae</taxon>
        <taxon>Pentapetalae</taxon>
        <taxon>rosids</taxon>
        <taxon>fabids</taxon>
        <taxon>Rosales</taxon>
        <taxon>Cannabaceae</taxon>
        <taxon>Parasponia</taxon>
    </lineage>
</organism>
<sequence length="107" mass="12066">MARWTNTQDATNALRTRQQSNVGGSNTTPSQPEVQKEEIQPQEIHVNPIVAVGISSRLKKVKYLSEDKQSEGMVEAGNKDLVRKLFGWFHNLSNKIGYPKTPNEFLI</sequence>
<evidence type="ECO:0000256" key="1">
    <source>
        <dbReference type="SAM" id="MobiDB-lite"/>
    </source>
</evidence>
<name>A0A2P5A5C0_PARAD</name>
<comment type="caution">
    <text evidence="2">The sequence shown here is derived from an EMBL/GenBank/DDBJ whole genome shotgun (WGS) entry which is preliminary data.</text>
</comment>
<gene>
    <name evidence="2" type="ORF">PanWU01x14_367560</name>
</gene>
<proteinExistence type="predicted"/>
<evidence type="ECO:0000313" key="3">
    <source>
        <dbReference type="Proteomes" id="UP000237105"/>
    </source>
</evidence>
<evidence type="ECO:0000313" key="2">
    <source>
        <dbReference type="EMBL" id="PON31722.1"/>
    </source>
</evidence>
<protein>
    <submittedName>
        <fullName evidence="2">Uncharacterized protein</fullName>
    </submittedName>
</protein>
<keyword evidence="3" id="KW-1185">Reference proteome</keyword>
<feature type="region of interest" description="Disordered" evidence="1">
    <location>
        <begin position="1"/>
        <end position="42"/>
    </location>
</feature>
<accession>A0A2P5A5C0</accession>